<name>A0ABQ4S4U6_9HYPH</name>
<dbReference type="Proteomes" id="UP001055153">
    <property type="component" value="Unassembled WGS sequence"/>
</dbReference>
<dbReference type="EMBL" id="BPQQ01000001">
    <property type="protein sequence ID" value="GJD98153.1"/>
    <property type="molecule type" value="Genomic_DNA"/>
</dbReference>
<keyword evidence="2" id="KW-0812">Transmembrane</keyword>
<organism evidence="4 5">
    <name type="scientific">Methylobacterium isbiliense</name>
    <dbReference type="NCBI Taxonomy" id="315478"/>
    <lineage>
        <taxon>Bacteria</taxon>
        <taxon>Pseudomonadati</taxon>
        <taxon>Pseudomonadota</taxon>
        <taxon>Alphaproteobacteria</taxon>
        <taxon>Hyphomicrobiales</taxon>
        <taxon>Methylobacteriaceae</taxon>
        <taxon>Methylobacterium</taxon>
    </lineage>
</organism>
<evidence type="ECO:0000256" key="2">
    <source>
        <dbReference type="SAM" id="Phobius"/>
    </source>
</evidence>
<accession>A0ABQ4S4U6</accession>
<keyword evidence="2" id="KW-0472">Membrane</keyword>
<keyword evidence="2" id="KW-1133">Transmembrane helix</keyword>
<feature type="domain" description="Putative Flp pilus-assembly TadG-like N-terminal" evidence="3">
    <location>
        <begin position="26"/>
        <end position="71"/>
    </location>
</feature>
<keyword evidence="5" id="KW-1185">Reference proteome</keyword>
<dbReference type="RefSeq" id="WP_238233103.1">
    <property type="nucleotide sequence ID" value="NZ_BPQQ01000001.1"/>
</dbReference>
<feature type="compositionally biased region" description="Pro residues" evidence="1">
    <location>
        <begin position="358"/>
        <end position="375"/>
    </location>
</feature>
<gene>
    <name evidence="4" type="ORF">GMJLKIPL_0060</name>
</gene>
<comment type="caution">
    <text evidence="4">The sequence shown here is derived from an EMBL/GenBank/DDBJ whole genome shotgun (WGS) entry which is preliminary data.</text>
</comment>
<reference evidence="4" key="2">
    <citation type="submission" date="2021-08" db="EMBL/GenBank/DDBJ databases">
        <authorList>
            <person name="Tani A."/>
            <person name="Ola A."/>
            <person name="Ogura Y."/>
            <person name="Katsura K."/>
            <person name="Hayashi T."/>
        </authorList>
    </citation>
    <scope>NUCLEOTIDE SEQUENCE</scope>
    <source>
        <strain evidence="4">DSM 17168</strain>
    </source>
</reference>
<evidence type="ECO:0000259" key="3">
    <source>
        <dbReference type="Pfam" id="PF13400"/>
    </source>
</evidence>
<feature type="region of interest" description="Disordered" evidence="1">
    <location>
        <begin position="358"/>
        <end position="378"/>
    </location>
</feature>
<evidence type="ECO:0000313" key="4">
    <source>
        <dbReference type="EMBL" id="GJD98153.1"/>
    </source>
</evidence>
<protein>
    <recommendedName>
        <fullName evidence="3">Putative Flp pilus-assembly TadG-like N-terminal domain-containing protein</fullName>
    </recommendedName>
</protein>
<evidence type="ECO:0000313" key="5">
    <source>
        <dbReference type="Proteomes" id="UP001055153"/>
    </source>
</evidence>
<evidence type="ECO:0000256" key="1">
    <source>
        <dbReference type="SAM" id="MobiDB-lite"/>
    </source>
</evidence>
<feature type="transmembrane region" description="Helical" evidence="2">
    <location>
        <begin position="26"/>
        <end position="47"/>
    </location>
</feature>
<proteinExistence type="predicted"/>
<dbReference type="Pfam" id="PF13400">
    <property type="entry name" value="Tad"/>
    <property type="match status" value="1"/>
</dbReference>
<sequence length="461" mass="48028">MTATRRRRRGAGLRERGSAFLRDRRGAVMVVFVIALPVVFGSVSAAIEYGRLLQRRAELQAAADAAALAGGNMLKLVNADDAAVRSAALQVFAAQAQTPSDRASTSTASVTDRRGGVEIVAEETVPSVMGKLLSLPSMTVSVQSRSQVVGMLRLCALALETAGKGALSLEKAAQVTALDCSIYSNSRHAQGILAGDTAVARAQSICSAGGYQGAGATLMPAPITQCAPIPDPLKDQVLPTAGTCIVLPSYISPKSASEGKNEIKDVTATLSPGTYCNGLKIGGMSRITLNPGIYIMKDGPLVVEQKASLSGSEVGFFFTGDRGGLRFDRDTIVSLAARSTAPMAGLLMAEERTVSNPVVPPLDQPVPPAPPPPSGTKPLREYRIVSDNTRTMLGTIYLPAGRLVIDAKRPVADQSAYTVIVAQMINLYEGPNLTLNTNYGATTVPVPDGVGPKVGAVSLAR</sequence>
<dbReference type="InterPro" id="IPR028087">
    <property type="entry name" value="Tad_N"/>
</dbReference>
<reference evidence="4" key="1">
    <citation type="journal article" date="2021" name="Front. Microbiol.">
        <title>Comprehensive Comparative Genomics and Phenotyping of Methylobacterium Species.</title>
        <authorList>
            <person name="Alessa O."/>
            <person name="Ogura Y."/>
            <person name="Fujitani Y."/>
            <person name="Takami H."/>
            <person name="Hayashi T."/>
            <person name="Sahin N."/>
            <person name="Tani A."/>
        </authorList>
    </citation>
    <scope>NUCLEOTIDE SEQUENCE</scope>
    <source>
        <strain evidence="4">DSM 17168</strain>
    </source>
</reference>